<dbReference type="Gene3D" id="1.20.120.1780">
    <property type="entry name" value="UbiA prenyltransferase"/>
    <property type="match status" value="1"/>
</dbReference>
<evidence type="ECO:0000256" key="12">
    <source>
        <dbReference type="NCBIfam" id="TIGR01474"/>
    </source>
</evidence>
<keyword evidence="10 11" id="KW-0472">Membrane</keyword>
<evidence type="ECO:0000256" key="1">
    <source>
        <dbReference type="ARBA" id="ARBA00001946"/>
    </source>
</evidence>
<dbReference type="PROSITE" id="PS00943">
    <property type="entry name" value="UBIA"/>
    <property type="match status" value="1"/>
</dbReference>
<keyword evidence="14" id="KW-1185">Reference proteome</keyword>
<dbReference type="NCBIfam" id="TIGR01474">
    <property type="entry name" value="ubiA_proteo"/>
    <property type="match status" value="1"/>
</dbReference>
<dbReference type="InterPro" id="IPR006370">
    <property type="entry name" value="HB_polyprenyltransferase-like"/>
</dbReference>
<comment type="cofactor">
    <cofactor evidence="1 11">
        <name>Mg(2+)</name>
        <dbReference type="ChEBI" id="CHEBI:18420"/>
    </cofactor>
</comment>
<keyword evidence="6 11" id="KW-0808">Transferase</keyword>
<evidence type="ECO:0000313" key="14">
    <source>
        <dbReference type="Proteomes" id="UP001139516"/>
    </source>
</evidence>
<keyword evidence="8 11" id="KW-0812">Transmembrane</keyword>
<dbReference type="HAMAP" id="MF_01635">
    <property type="entry name" value="UbiA"/>
    <property type="match status" value="1"/>
</dbReference>
<evidence type="ECO:0000256" key="5">
    <source>
        <dbReference type="ARBA" id="ARBA00022519"/>
    </source>
</evidence>
<keyword evidence="7 11" id="KW-0831">Ubiquinone biosynthesis</keyword>
<feature type="transmembrane region" description="Helical" evidence="11">
    <location>
        <begin position="51"/>
        <end position="72"/>
    </location>
</feature>
<organism evidence="13 14">
    <name type="scientific">Roseomonas acroporae</name>
    <dbReference type="NCBI Taxonomy" id="2937791"/>
    <lineage>
        <taxon>Bacteria</taxon>
        <taxon>Pseudomonadati</taxon>
        <taxon>Pseudomonadota</taxon>
        <taxon>Alphaproteobacteria</taxon>
        <taxon>Acetobacterales</taxon>
        <taxon>Roseomonadaceae</taxon>
        <taxon>Roseomonas</taxon>
    </lineage>
</organism>
<comment type="similarity">
    <text evidence="3 11">Belongs to the UbiA prenyltransferase family.</text>
</comment>
<evidence type="ECO:0000256" key="3">
    <source>
        <dbReference type="ARBA" id="ARBA00005985"/>
    </source>
</evidence>
<dbReference type="Gene3D" id="1.10.357.140">
    <property type="entry name" value="UbiA prenyltransferase"/>
    <property type="match status" value="1"/>
</dbReference>
<feature type="transmembrane region" description="Helical" evidence="11">
    <location>
        <begin position="120"/>
        <end position="140"/>
    </location>
</feature>
<feature type="transmembrane region" description="Helical" evidence="11">
    <location>
        <begin position="241"/>
        <end position="260"/>
    </location>
</feature>
<keyword evidence="9 11" id="KW-1133">Transmembrane helix</keyword>
<feature type="transmembrane region" description="Helical" evidence="11">
    <location>
        <begin position="146"/>
        <end position="164"/>
    </location>
</feature>
<dbReference type="InterPro" id="IPR039653">
    <property type="entry name" value="Prenyltransferase"/>
</dbReference>
<comment type="function">
    <text evidence="11">Catalyzes the prenylation of para-hydroxybenzoate (PHB) with an all-trans polyprenyl group. Mediates the second step in the final reaction sequence of ubiquinone-8 (UQ-8) biosynthesis, which is the condensation of the polyisoprenoid side chain with PHB, generating the first membrane-bound Q intermediate 3-octaprenyl-4-hydroxybenzoate.</text>
</comment>
<keyword evidence="4 11" id="KW-1003">Cell membrane</keyword>
<dbReference type="GO" id="GO:0008412">
    <property type="term" value="F:4-hydroxybenzoate polyprenyltransferase activity"/>
    <property type="evidence" value="ECO:0007669"/>
    <property type="project" value="UniProtKB-UniRule"/>
</dbReference>
<dbReference type="EC" id="2.5.1.39" evidence="11 12"/>
<evidence type="ECO:0000256" key="9">
    <source>
        <dbReference type="ARBA" id="ARBA00022989"/>
    </source>
</evidence>
<evidence type="ECO:0000256" key="8">
    <source>
        <dbReference type="ARBA" id="ARBA00022692"/>
    </source>
</evidence>
<sequence length="317" mass="33798">MDIRTGGTGSGSGARSIAGGGYTDIRAGGWVARLPAGWRPYALLMRLDRPIGAWLLFLPGLWAIALAAPGWAEGIRLTLLFLLGSFVMRGAGCVVNDLWDRDIDRKVERTRGRPLASGAVSARQAAAFLLALLLLGVAVLLQLNGVAVLLGVLSLVPVVLYPLAKRVTNWPQAMLGITFGWGAPLGYAAATGKVDGTMLALYAAAFCWILGYDTIYAHQDREDDALVGIGSTALRWGERTAPFLAACYAGTVALLLLTGWLAGLRWPFLAAMALPAALLWRQVRTLDIRDPAHCLVLFKSNREVGLAVALALLLGRL</sequence>
<evidence type="ECO:0000313" key="13">
    <source>
        <dbReference type="EMBL" id="MCK8785082.1"/>
    </source>
</evidence>
<dbReference type="GO" id="GO:0006744">
    <property type="term" value="P:ubiquinone biosynthetic process"/>
    <property type="evidence" value="ECO:0007669"/>
    <property type="project" value="UniProtKB-UniRule"/>
</dbReference>
<dbReference type="FunFam" id="1.20.120.1780:FF:000001">
    <property type="entry name" value="4-hydroxybenzoate octaprenyltransferase"/>
    <property type="match status" value="1"/>
</dbReference>
<dbReference type="InterPro" id="IPR000537">
    <property type="entry name" value="UbiA_prenyltransferase"/>
</dbReference>
<comment type="pathway">
    <text evidence="11">Cofactor biosynthesis; ubiquinone biosynthesis.</text>
</comment>
<protein>
    <recommendedName>
        <fullName evidence="11 12">4-hydroxybenzoate octaprenyltransferase</fullName>
        <ecNumber evidence="11 12">2.5.1.39</ecNumber>
    </recommendedName>
    <alternativeName>
        <fullName evidence="11">4-HB polyprenyltransferase</fullName>
    </alternativeName>
</protein>
<dbReference type="InterPro" id="IPR030470">
    <property type="entry name" value="UbiA_prenylTrfase_CS"/>
</dbReference>
<name>A0A9X2BU51_9PROT</name>
<dbReference type="PANTHER" id="PTHR11048:SF28">
    <property type="entry name" value="4-HYDROXYBENZOATE POLYPRENYLTRANSFERASE, MITOCHONDRIAL"/>
    <property type="match status" value="1"/>
</dbReference>
<dbReference type="AlphaFoldDB" id="A0A9X2BU51"/>
<evidence type="ECO:0000256" key="2">
    <source>
        <dbReference type="ARBA" id="ARBA00004141"/>
    </source>
</evidence>
<dbReference type="RefSeq" id="WP_248667202.1">
    <property type="nucleotide sequence ID" value="NZ_JALPRX010000049.1"/>
</dbReference>
<dbReference type="FunFam" id="1.10.357.140:FF:000008">
    <property type="entry name" value="4-hydroxybenzoate octaprenyltransferase"/>
    <property type="match status" value="1"/>
</dbReference>
<reference evidence="13" key="1">
    <citation type="submission" date="2022-04" db="EMBL/GenBank/DDBJ databases">
        <title>Roseomonas acroporae sp. nov., isolated from coral Acropora digitifera.</title>
        <authorList>
            <person name="Sun H."/>
        </authorList>
    </citation>
    <scope>NUCLEOTIDE SEQUENCE</scope>
    <source>
        <strain evidence="13">NAR14</strain>
    </source>
</reference>
<dbReference type="GO" id="GO:0005886">
    <property type="term" value="C:plasma membrane"/>
    <property type="evidence" value="ECO:0007669"/>
    <property type="project" value="UniProtKB-SubCell"/>
</dbReference>
<evidence type="ECO:0000256" key="4">
    <source>
        <dbReference type="ARBA" id="ARBA00022475"/>
    </source>
</evidence>
<dbReference type="CDD" id="cd13959">
    <property type="entry name" value="PT_UbiA_COQ2"/>
    <property type="match status" value="1"/>
</dbReference>
<dbReference type="EMBL" id="JALPRX010000049">
    <property type="protein sequence ID" value="MCK8785082.1"/>
    <property type="molecule type" value="Genomic_DNA"/>
</dbReference>
<dbReference type="InterPro" id="IPR044878">
    <property type="entry name" value="UbiA_sf"/>
</dbReference>
<accession>A0A9X2BU51</accession>
<evidence type="ECO:0000256" key="6">
    <source>
        <dbReference type="ARBA" id="ARBA00022679"/>
    </source>
</evidence>
<evidence type="ECO:0000256" key="7">
    <source>
        <dbReference type="ARBA" id="ARBA00022688"/>
    </source>
</evidence>
<dbReference type="Proteomes" id="UP001139516">
    <property type="component" value="Unassembled WGS sequence"/>
</dbReference>
<keyword evidence="11" id="KW-0460">Magnesium</keyword>
<comment type="catalytic activity">
    <reaction evidence="11">
        <text>all-trans-octaprenyl diphosphate + 4-hydroxybenzoate = 4-hydroxy-3-(all-trans-octaprenyl)benzoate + diphosphate</text>
        <dbReference type="Rhea" id="RHEA:27782"/>
        <dbReference type="ChEBI" id="CHEBI:1617"/>
        <dbReference type="ChEBI" id="CHEBI:17879"/>
        <dbReference type="ChEBI" id="CHEBI:33019"/>
        <dbReference type="ChEBI" id="CHEBI:57711"/>
        <dbReference type="EC" id="2.5.1.39"/>
    </reaction>
</comment>
<gene>
    <name evidence="11 13" type="primary">ubiA</name>
    <name evidence="13" type="ORF">M0638_11875</name>
</gene>
<comment type="subcellular location">
    <subcellularLocation>
        <location evidence="11">Cell inner membrane</location>
        <topology evidence="11">Multi-pass membrane protein</topology>
    </subcellularLocation>
    <subcellularLocation>
        <location evidence="2">Membrane</location>
        <topology evidence="2">Multi-pass membrane protein</topology>
    </subcellularLocation>
</comment>
<keyword evidence="5 11" id="KW-0997">Cell inner membrane</keyword>
<dbReference type="PANTHER" id="PTHR11048">
    <property type="entry name" value="PRENYLTRANSFERASES"/>
    <property type="match status" value="1"/>
</dbReference>
<proteinExistence type="inferred from homology"/>
<feature type="transmembrane region" description="Helical" evidence="11">
    <location>
        <begin position="78"/>
        <end position="99"/>
    </location>
</feature>
<dbReference type="Pfam" id="PF01040">
    <property type="entry name" value="UbiA"/>
    <property type="match status" value="1"/>
</dbReference>
<comment type="caution">
    <text evidence="13">The sequence shown here is derived from an EMBL/GenBank/DDBJ whole genome shotgun (WGS) entry which is preliminary data.</text>
</comment>
<evidence type="ECO:0000256" key="11">
    <source>
        <dbReference type="HAMAP-Rule" id="MF_01635"/>
    </source>
</evidence>
<evidence type="ECO:0000256" key="10">
    <source>
        <dbReference type="ARBA" id="ARBA00023136"/>
    </source>
</evidence>